<proteinExistence type="predicted"/>
<dbReference type="AlphaFoldDB" id="A0A3N0DIE6"/>
<protein>
    <recommendedName>
        <fullName evidence="2">Septum formation-related domain-containing protein</fullName>
    </recommendedName>
</protein>
<feature type="transmembrane region" description="Helical" evidence="1">
    <location>
        <begin position="14"/>
        <end position="34"/>
    </location>
</feature>
<reference evidence="3 4" key="1">
    <citation type="submission" date="2018-11" db="EMBL/GenBank/DDBJ databases">
        <authorList>
            <person name="Li F."/>
        </authorList>
    </citation>
    <scope>NUCLEOTIDE SEQUENCE [LARGE SCALE GENOMIC DNA]</scope>
    <source>
        <strain evidence="3 4">KIS18-7</strain>
    </source>
</reference>
<dbReference type="Pfam" id="PF13845">
    <property type="entry name" value="Septum_form"/>
    <property type="match status" value="1"/>
</dbReference>
<comment type="caution">
    <text evidence="3">The sequence shown here is derived from an EMBL/GenBank/DDBJ whole genome shotgun (WGS) entry which is preliminary data.</text>
</comment>
<keyword evidence="1" id="KW-0812">Transmembrane</keyword>
<accession>A0A3N0DIE6</accession>
<evidence type="ECO:0000313" key="4">
    <source>
        <dbReference type="Proteomes" id="UP000277094"/>
    </source>
</evidence>
<evidence type="ECO:0000313" key="3">
    <source>
        <dbReference type="EMBL" id="RNL75464.1"/>
    </source>
</evidence>
<dbReference type="EMBL" id="RJSG01000006">
    <property type="protein sequence ID" value="RNL75464.1"/>
    <property type="molecule type" value="Genomic_DNA"/>
</dbReference>
<evidence type="ECO:0000256" key="1">
    <source>
        <dbReference type="SAM" id="Phobius"/>
    </source>
</evidence>
<keyword evidence="4" id="KW-1185">Reference proteome</keyword>
<name>A0A3N0DIE6_9ACTN</name>
<sequence>MTPSITPVRSRNRLIGLAAFCVVSVLVAVGVVYVKFRPPERDASGSVVRAGRALVHDLRVGDCITDPFVFGAKNTAVHAVPCTHEHSSEVYLLTRIPQPVGVPYPGVGGVNDLARTACGVHDLPPATATYQRWFVRPEEKAWNKGDRRVVCLLAATSPQKLSFTR</sequence>
<keyword evidence="1" id="KW-1133">Transmembrane helix</keyword>
<gene>
    <name evidence="3" type="ORF">EFL95_18835</name>
</gene>
<dbReference type="OrthoDB" id="3628931at2"/>
<organism evidence="3 4">
    <name type="scientific">Nocardioides marmorisolisilvae</name>
    <dbReference type="NCBI Taxonomy" id="1542737"/>
    <lineage>
        <taxon>Bacteria</taxon>
        <taxon>Bacillati</taxon>
        <taxon>Actinomycetota</taxon>
        <taxon>Actinomycetes</taxon>
        <taxon>Propionibacteriales</taxon>
        <taxon>Nocardioidaceae</taxon>
        <taxon>Nocardioides</taxon>
    </lineage>
</organism>
<keyword evidence="1" id="KW-0472">Membrane</keyword>
<feature type="domain" description="Septum formation-related" evidence="2">
    <location>
        <begin position="61"/>
        <end position="159"/>
    </location>
</feature>
<dbReference type="InterPro" id="IPR026004">
    <property type="entry name" value="Septum_form"/>
</dbReference>
<dbReference type="Proteomes" id="UP000277094">
    <property type="component" value="Unassembled WGS sequence"/>
</dbReference>
<evidence type="ECO:0000259" key="2">
    <source>
        <dbReference type="Pfam" id="PF13845"/>
    </source>
</evidence>